<reference evidence="1 2" key="1">
    <citation type="submission" date="2015-01" db="EMBL/GenBank/DDBJ databases">
        <title>Genome of allotetraploid Gossypium barbadense reveals genomic plasticity and fiber elongation in cotton evolution.</title>
        <authorList>
            <person name="Chen X."/>
            <person name="Liu X."/>
            <person name="Zhao B."/>
            <person name="Zheng H."/>
            <person name="Hu Y."/>
            <person name="Lu G."/>
            <person name="Yang C."/>
            <person name="Chen J."/>
            <person name="Shan C."/>
            <person name="Zhang L."/>
            <person name="Zhou Y."/>
            <person name="Wang L."/>
            <person name="Guo W."/>
            <person name="Bai Y."/>
            <person name="Ruan J."/>
            <person name="Shangguan X."/>
            <person name="Mao Y."/>
            <person name="Jiang J."/>
            <person name="Zhu Y."/>
            <person name="Lei J."/>
            <person name="Kang H."/>
            <person name="Chen S."/>
            <person name="He X."/>
            <person name="Wang R."/>
            <person name="Wang Y."/>
            <person name="Chen J."/>
            <person name="Wang L."/>
            <person name="Yu S."/>
            <person name="Wang B."/>
            <person name="Wei J."/>
            <person name="Song S."/>
            <person name="Lu X."/>
            <person name="Gao Z."/>
            <person name="Gu W."/>
            <person name="Deng X."/>
            <person name="Ma D."/>
            <person name="Wang S."/>
            <person name="Liang W."/>
            <person name="Fang L."/>
            <person name="Cai C."/>
            <person name="Zhu X."/>
            <person name="Zhou B."/>
            <person name="Zhang Y."/>
            <person name="Chen Z."/>
            <person name="Xu S."/>
            <person name="Zhu R."/>
            <person name="Wang S."/>
            <person name="Zhang T."/>
            <person name="Zhao G."/>
        </authorList>
    </citation>
    <scope>NUCLEOTIDE SEQUENCE [LARGE SCALE GENOMIC DNA]</scope>
    <source>
        <strain evidence="2">cv. Xinhai21</strain>
        <tissue evidence="1">Leaf</tissue>
    </source>
</reference>
<evidence type="ECO:0000313" key="2">
    <source>
        <dbReference type="Proteomes" id="UP000239757"/>
    </source>
</evidence>
<gene>
    <name evidence="1" type="ORF">GOBAR_AA20006</name>
</gene>
<accession>A0A2P5XBD9</accession>
<organism evidence="1 2">
    <name type="scientific">Gossypium barbadense</name>
    <name type="common">Sea Island cotton</name>
    <name type="synonym">Hibiscus barbadensis</name>
    <dbReference type="NCBI Taxonomy" id="3634"/>
    <lineage>
        <taxon>Eukaryota</taxon>
        <taxon>Viridiplantae</taxon>
        <taxon>Streptophyta</taxon>
        <taxon>Embryophyta</taxon>
        <taxon>Tracheophyta</taxon>
        <taxon>Spermatophyta</taxon>
        <taxon>Magnoliopsida</taxon>
        <taxon>eudicotyledons</taxon>
        <taxon>Gunneridae</taxon>
        <taxon>Pentapetalae</taxon>
        <taxon>rosids</taxon>
        <taxon>malvids</taxon>
        <taxon>Malvales</taxon>
        <taxon>Malvaceae</taxon>
        <taxon>Malvoideae</taxon>
        <taxon>Gossypium</taxon>
    </lineage>
</organism>
<proteinExistence type="predicted"/>
<dbReference type="Proteomes" id="UP000239757">
    <property type="component" value="Unassembled WGS sequence"/>
</dbReference>
<dbReference type="EMBL" id="KZ665254">
    <property type="protein sequence ID" value="PPS00655.1"/>
    <property type="molecule type" value="Genomic_DNA"/>
</dbReference>
<sequence length="294" mass="33513">MEQLNVITVQNKEGLVEPEPKPRQGIVVSKGKDEVDHSELKPISKEYKPRVPYPRVIRKVHTDEQFGELTLRVDDETIIFQARNLSNTLNIEGGINHATNTDHMMQPSLQETCSKSIHEPCSSNNKGPIYEKQRLQIEELDEWQIQVKEKLEIHDTPNQRHDEPKIKTNQFQIGDAVILDEVDPRFEAQKANANKVTPFTVLNIFSYGTVEVTHSKFETFKFLTSKSLTEPLNTGFPNPHGQAHGRALCSAHTTGGDTAVRYGHAWEKGTKQDTVVQHDRVHQHAQRTRAWAEF</sequence>
<protein>
    <submittedName>
        <fullName evidence="1">Uncharacterized protein</fullName>
    </submittedName>
</protein>
<name>A0A2P5XBD9_GOSBA</name>
<evidence type="ECO:0000313" key="1">
    <source>
        <dbReference type="EMBL" id="PPS00655.1"/>
    </source>
</evidence>
<dbReference type="AlphaFoldDB" id="A0A2P5XBD9"/>
<dbReference type="OrthoDB" id="1094981at2759"/>